<dbReference type="Gene3D" id="2.130.10.10">
    <property type="entry name" value="YVTN repeat-like/Quinoprotein amine dehydrogenase"/>
    <property type="match status" value="4"/>
</dbReference>
<accession>A0AAN8VSW8</accession>
<dbReference type="InterPro" id="IPR001680">
    <property type="entry name" value="WD40_rpt"/>
</dbReference>
<feature type="repeat" description="WD" evidence="7">
    <location>
        <begin position="260"/>
        <end position="291"/>
    </location>
</feature>
<reference evidence="8 9" key="1">
    <citation type="submission" date="2023-12" db="EMBL/GenBank/DDBJ databases">
        <title>A high-quality genome assembly for Dillenia turbinata (Dilleniales).</title>
        <authorList>
            <person name="Chanderbali A."/>
        </authorList>
    </citation>
    <scope>NUCLEOTIDE SEQUENCE [LARGE SCALE GENOMIC DNA]</scope>
    <source>
        <strain evidence="8">LSX21</strain>
        <tissue evidence="8">Leaf</tissue>
    </source>
</reference>
<evidence type="ECO:0000313" key="8">
    <source>
        <dbReference type="EMBL" id="KAK6937219.1"/>
    </source>
</evidence>
<organism evidence="8 9">
    <name type="scientific">Dillenia turbinata</name>
    <dbReference type="NCBI Taxonomy" id="194707"/>
    <lineage>
        <taxon>Eukaryota</taxon>
        <taxon>Viridiplantae</taxon>
        <taxon>Streptophyta</taxon>
        <taxon>Embryophyta</taxon>
        <taxon>Tracheophyta</taxon>
        <taxon>Spermatophyta</taxon>
        <taxon>Magnoliopsida</taxon>
        <taxon>eudicotyledons</taxon>
        <taxon>Gunneridae</taxon>
        <taxon>Pentapetalae</taxon>
        <taxon>Dilleniales</taxon>
        <taxon>Dilleniaceae</taxon>
        <taxon>Dillenia</taxon>
    </lineage>
</organism>
<dbReference type="PANTHER" id="PTHR14344:SF3">
    <property type="entry name" value="WD REPEAT-CONTAINING PROTEIN 6"/>
    <property type="match status" value="1"/>
</dbReference>
<dbReference type="PANTHER" id="PTHR14344">
    <property type="entry name" value="WD REPEAT PROTEIN"/>
    <property type="match status" value="1"/>
</dbReference>
<sequence length="1453" mass="160876">MAEAEAEADHKMEQKWRLRGGEYLGEISALSFLPYPLLPLPFLLAGTGSQLMLYDIEKGKLLKTVPVFEGVRVHGILCISITCTEESLCSTLAYKVAVYGEKRVKLFRLQIEMAPGSSIEAVESIDFTLLNVLPKLSHWVLDVCFLKEQRTSSENQYLAIGCSNNSVTLWDILNSCVVSEVRCPDRCLLYSLRLWGDELEALHIASGTIYNEIIVWKVVAQGRILSLTGPAKDQFNSRDFSGDSLQLHDHPFEAVYVCRLVGHEGSIFRIAWSSDGSKLLSVSDDRSARIWVIVNEKKEFDDPSSIICPYSLHAVLFGHSARVWDCCISDSIIVTVGEDCTCRVWGLDGNQLMMIKDHTLRDGWGQLEVQIVQAKLGNRPKMVTRTLIGGFAPRASPKKGLVINPLAEMLTFSLAPTDNLHLWLYDKGRGIWRCLHEPRSSLLITGGFDSAIKVHEVPALLGRGLGGDNMGSNGYNHQKGILITRIPSVSDRSGFMDSKSEYVRCLRFACEDSLYVATNHGYLFHASLSDSGEVKWNELVRVSTEVPIVCMDLLSRKSELSSASEDLIALGDGKGCMTVVRVGRDVSTPKAGPTIFWSAGLERQLLGTFWCKPLGYRHIFTADPRGKLKLWRLYDPGQASFDSSIHNVSLIAEFVSSFGMRIMCLDASTEEEVLVCGDLRGNLMVFPLPKGLLLSSSVSSEVKISPLTYFKAAHGISTVSSIFVARMNSKQVHIRSTGGDGCICNIEFNSDLQILEFMGMKQVKDLSVIQSVSGIDNSIDNLASANHAIGFASSDFIIWSLTTETKAVQIHCGGWRRPHSYYLGKIPEIMSCFAYVKDETIFIHRCWIPNNRVKVFPLLLHMQFHGREMHSSCFISDNMPFKSNENCSFNLRSGWIATGCEDGSVRLTRYTAGVENFYSSKLLGEHVGGSAVRSLCLVSKLHIIATDMTDMANGRSEPIFSAETGHHFLLISAGAKRVLTCWQLNTWKMDDKEFLDGPLSKEKLNCYPSSNKFSSISFQWLSTDMPTKSSNAHNRAAKTDKVAGSVSSNGVSGPVVTEAAKTEAKYYVQDESESDWRYLAVTAFLVKGAGSRLSVCFVVVACSDATLALRALVLPHRLWYDVALLVPLSSPVLALQHLVLPTCVPSDHNQKESAYIVIGGSTDGCITFWDLTESVRDFMLQLSSLQFVKCLDGQKRPRTGRGSQGGRRWRLLSSSTYKDKQRSHPIKAHGEGTNNCASNTPACRPSSLLAGVENSEIHMQVIDASSLDSRKKVDDVVLEICEIQPLHALNNVHHSGVNCLHVAEIEDCQSTGPMFIVLSGGDDEALHCVTFELSRTLVSDKMDTCMVKGDKTVENFKHENKIYRLEFVHDYRVAAAHSSAVKGVWTDGTWAFSTGLDQRIRCWHLEGSKLTEHAYLILSVPEPESLDAKAYDKNGYQIVIAGRGMQVVEFSPF</sequence>
<gene>
    <name evidence="8" type="ORF">RJ641_030727</name>
</gene>
<comment type="caution">
    <text evidence="8">The sequence shown here is derived from an EMBL/GenBank/DDBJ whole genome shotgun (WGS) entry which is preliminary data.</text>
</comment>
<dbReference type="SUPFAM" id="SSF50998">
    <property type="entry name" value="Quinoprotein alcohol dehydrogenase-like"/>
    <property type="match status" value="1"/>
</dbReference>
<evidence type="ECO:0000313" key="9">
    <source>
        <dbReference type="Proteomes" id="UP001370490"/>
    </source>
</evidence>
<dbReference type="InterPro" id="IPR036322">
    <property type="entry name" value="WD40_repeat_dom_sf"/>
</dbReference>
<dbReference type="Pfam" id="PF00400">
    <property type="entry name" value="WD40"/>
    <property type="match status" value="2"/>
</dbReference>
<protein>
    <submittedName>
        <fullName evidence="8">WD40 repeat</fullName>
    </submittedName>
</protein>
<dbReference type="EMBL" id="JBAMMX010000006">
    <property type="protein sequence ID" value="KAK6937219.1"/>
    <property type="molecule type" value="Genomic_DNA"/>
</dbReference>
<comment type="subcellular location">
    <subcellularLocation>
        <location evidence="1">Cytoplasm</location>
    </subcellularLocation>
</comment>
<dbReference type="GO" id="GO:0030488">
    <property type="term" value="P:tRNA methylation"/>
    <property type="evidence" value="ECO:0007669"/>
    <property type="project" value="TreeGrafter"/>
</dbReference>
<dbReference type="InterPro" id="IPR051973">
    <property type="entry name" value="tRNA_Anticodon_Mtase-Reg"/>
</dbReference>
<evidence type="ECO:0000256" key="4">
    <source>
        <dbReference type="ARBA" id="ARBA00022694"/>
    </source>
</evidence>
<keyword evidence="9" id="KW-1185">Reference proteome</keyword>
<dbReference type="PROSITE" id="PS50082">
    <property type="entry name" value="WD_REPEATS_2"/>
    <property type="match status" value="1"/>
</dbReference>
<comment type="similarity">
    <text evidence="6">Belongs to the WD repeat WDR6 family.</text>
</comment>
<name>A0AAN8VSW8_9MAGN</name>
<dbReference type="SUPFAM" id="SSF50978">
    <property type="entry name" value="WD40 repeat-like"/>
    <property type="match status" value="3"/>
</dbReference>
<evidence type="ECO:0000256" key="7">
    <source>
        <dbReference type="PROSITE-ProRule" id="PRU00221"/>
    </source>
</evidence>
<dbReference type="Proteomes" id="UP001370490">
    <property type="component" value="Unassembled WGS sequence"/>
</dbReference>
<evidence type="ECO:0000256" key="1">
    <source>
        <dbReference type="ARBA" id="ARBA00004496"/>
    </source>
</evidence>
<dbReference type="PROSITE" id="PS50294">
    <property type="entry name" value="WD_REPEATS_REGION"/>
    <property type="match status" value="1"/>
</dbReference>
<keyword evidence="3 7" id="KW-0853">WD repeat</keyword>
<dbReference type="SMART" id="SM00320">
    <property type="entry name" value="WD40"/>
    <property type="match status" value="9"/>
</dbReference>
<keyword evidence="4" id="KW-0819">tRNA processing</keyword>
<dbReference type="InterPro" id="IPR015943">
    <property type="entry name" value="WD40/YVTN_repeat-like_dom_sf"/>
</dbReference>
<evidence type="ECO:0000256" key="5">
    <source>
        <dbReference type="ARBA" id="ARBA00022737"/>
    </source>
</evidence>
<proteinExistence type="inferred from homology"/>
<evidence type="ECO:0000256" key="3">
    <source>
        <dbReference type="ARBA" id="ARBA00022574"/>
    </source>
</evidence>
<keyword evidence="5" id="KW-0677">Repeat</keyword>
<keyword evidence="2" id="KW-0963">Cytoplasm</keyword>
<dbReference type="InterPro" id="IPR011047">
    <property type="entry name" value="Quinoprotein_ADH-like_sf"/>
</dbReference>
<evidence type="ECO:0000256" key="2">
    <source>
        <dbReference type="ARBA" id="ARBA00022490"/>
    </source>
</evidence>
<evidence type="ECO:0000256" key="6">
    <source>
        <dbReference type="ARBA" id="ARBA00038255"/>
    </source>
</evidence>
<dbReference type="GO" id="GO:0005737">
    <property type="term" value="C:cytoplasm"/>
    <property type="evidence" value="ECO:0007669"/>
    <property type="project" value="UniProtKB-SubCell"/>
</dbReference>